<name>A0ABT2CK81_9ACTN</name>
<comment type="caution">
    <text evidence="1">The sequence shown here is derived from an EMBL/GenBank/DDBJ whole genome shotgun (WGS) entry which is preliminary data.</text>
</comment>
<dbReference type="InterPro" id="IPR036388">
    <property type="entry name" value="WH-like_DNA-bd_sf"/>
</dbReference>
<dbReference type="SUPFAM" id="SSF46785">
    <property type="entry name" value="Winged helix' DNA-binding domain"/>
    <property type="match status" value="1"/>
</dbReference>
<accession>A0ABT2CK81</accession>
<dbReference type="InterPro" id="IPR036390">
    <property type="entry name" value="WH_DNA-bd_sf"/>
</dbReference>
<dbReference type="Proteomes" id="UP001431313">
    <property type="component" value="Unassembled WGS sequence"/>
</dbReference>
<evidence type="ECO:0000313" key="1">
    <source>
        <dbReference type="EMBL" id="MCS0637710.1"/>
    </source>
</evidence>
<organism evidence="1 2">
    <name type="scientific">Streptomyces pyxinae</name>
    <dbReference type="NCBI Taxonomy" id="2970734"/>
    <lineage>
        <taxon>Bacteria</taxon>
        <taxon>Bacillati</taxon>
        <taxon>Actinomycetota</taxon>
        <taxon>Actinomycetes</taxon>
        <taxon>Kitasatosporales</taxon>
        <taxon>Streptomycetaceae</taxon>
        <taxon>Streptomyces</taxon>
    </lineage>
</organism>
<proteinExistence type="predicted"/>
<reference evidence="1" key="1">
    <citation type="submission" date="2022-08" db="EMBL/GenBank/DDBJ databases">
        <authorList>
            <person name="Somphong A."/>
            <person name="Phongsopitanun W."/>
        </authorList>
    </citation>
    <scope>NUCLEOTIDE SEQUENCE</scope>
    <source>
        <strain evidence="1">LP05-1</strain>
    </source>
</reference>
<evidence type="ECO:0000313" key="2">
    <source>
        <dbReference type="Proteomes" id="UP001431313"/>
    </source>
</evidence>
<protein>
    <submittedName>
        <fullName evidence="1">MarR family transcriptional regulator</fullName>
    </submittedName>
</protein>
<gene>
    <name evidence="1" type="ORF">NX801_18975</name>
</gene>
<dbReference type="Gene3D" id="1.10.10.10">
    <property type="entry name" value="Winged helix-like DNA-binding domain superfamily/Winged helix DNA-binding domain"/>
    <property type="match status" value="1"/>
</dbReference>
<sequence>MTRTPTTLTPADPAAPDTALATQPVGYWTGVAHRAVVNHLRDAMARQDVTQPQWWILNRVDAPGPPPTRQVVAAGLAAVADGPHEVPRALDQLLRRGWLTEDPDGRLGLTAAGRAARARIKSLVTGLRDGVHEGVSDEDYVTTLRVLRRMIANVAALTAAEPRDGSAVAAEAREM</sequence>
<dbReference type="EMBL" id="JANUGQ010000016">
    <property type="protein sequence ID" value="MCS0637710.1"/>
    <property type="molecule type" value="Genomic_DNA"/>
</dbReference>
<keyword evidence="2" id="KW-1185">Reference proteome</keyword>
<dbReference type="RefSeq" id="WP_258788963.1">
    <property type="nucleotide sequence ID" value="NZ_JANUGQ010000016.1"/>
</dbReference>